<feature type="transmembrane region" description="Helical" evidence="1">
    <location>
        <begin position="7"/>
        <end position="27"/>
    </location>
</feature>
<evidence type="ECO:0000313" key="3">
    <source>
        <dbReference type="Proteomes" id="UP000199081"/>
    </source>
</evidence>
<dbReference type="RefSeq" id="WP_091481927.1">
    <property type="nucleotide sequence ID" value="NZ_BJYC01000013.1"/>
</dbReference>
<dbReference type="Proteomes" id="UP000199081">
    <property type="component" value="Unassembled WGS sequence"/>
</dbReference>
<evidence type="ECO:0000256" key="1">
    <source>
        <dbReference type="SAM" id="Phobius"/>
    </source>
</evidence>
<dbReference type="EMBL" id="FNZU01000011">
    <property type="protein sequence ID" value="SEL08585.1"/>
    <property type="molecule type" value="Genomic_DNA"/>
</dbReference>
<dbReference type="STRING" id="426702.SAMN04488099_11141"/>
<dbReference type="OrthoDB" id="2167247at2"/>
<keyword evidence="1" id="KW-0812">Transmembrane</keyword>
<dbReference type="AlphaFoldDB" id="A0A1H7MCY0"/>
<organism evidence="2 3">
    <name type="scientific">Alkalibacterium pelagium</name>
    <dbReference type="NCBI Taxonomy" id="426702"/>
    <lineage>
        <taxon>Bacteria</taxon>
        <taxon>Bacillati</taxon>
        <taxon>Bacillota</taxon>
        <taxon>Bacilli</taxon>
        <taxon>Lactobacillales</taxon>
        <taxon>Carnobacteriaceae</taxon>
        <taxon>Alkalibacterium</taxon>
    </lineage>
</organism>
<dbReference type="InterPro" id="IPR046720">
    <property type="entry name" value="DUF6612"/>
</dbReference>
<evidence type="ECO:0008006" key="4">
    <source>
        <dbReference type="Google" id="ProtNLM"/>
    </source>
</evidence>
<evidence type="ECO:0000313" key="2">
    <source>
        <dbReference type="EMBL" id="SEL08585.1"/>
    </source>
</evidence>
<dbReference type="Pfam" id="PF20316">
    <property type="entry name" value="DUF6612"/>
    <property type="match status" value="1"/>
</dbReference>
<sequence>MTIKRKIVWTVLGGTLLTGCGMMGGGIPNDLDDNWVSYMQEAESNLDSYSTDINLSAETDAMGQSTVNRARLDARIIGDFDSGHVIITNEQDGVEVSNEIYFDGSTYYIHDGSGWQEVDGQASDTEETSYRTVLEAIINSEEYITAEVEEDNLILSYTGYDQDVWDAFEVPFSLTIDGFEEEDIELILEVIVDAETQLIEQLDLLVEAENELASVILTVDTQYADFNEIDQLEVEDDILEETTN</sequence>
<reference evidence="3" key="1">
    <citation type="submission" date="2016-10" db="EMBL/GenBank/DDBJ databases">
        <authorList>
            <person name="Varghese N."/>
            <person name="Submissions S."/>
        </authorList>
    </citation>
    <scope>NUCLEOTIDE SEQUENCE [LARGE SCALE GENOMIC DNA]</scope>
    <source>
        <strain evidence="3">DSM 19183</strain>
    </source>
</reference>
<protein>
    <recommendedName>
        <fullName evidence="4">Lipoprotein</fullName>
    </recommendedName>
</protein>
<name>A0A1H7MCY0_9LACT</name>
<dbReference type="PROSITE" id="PS51257">
    <property type="entry name" value="PROKAR_LIPOPROTEIN"/>
    <property type="match status" value="1"/>
</dbReference>
<proteinExistence type="predicted"/>
<gene>
    <name evidence="2" type="ORF">SAMN04488099_11141</name>
</gene>
<accession>A0A1H7MCY0</accession>
<keyword evidence="3" id="KW-1185">Reference proteome</keyword>
<keyword evidence="1" id="KW-0472">Membrane</keyword>
<keyword evidence="1" id="KW-1133">Transmembrane helix</keyword>